<accession>A0A815A9N1</accession>
<proteinExistence type="predicted"/>
<dbReference type="EMBL" id="CAJOBB010005013">
    <property type="protein sequence ID" value="CAF4112417.1"/>
    <property type="molecule type" value="Genomic_DNA"/>
</dbReference>
<sequence length="141" mass="16039">MSSFENDYDNVIEELTDGREDAEKTIKKMEQEIYTLRTNLNKIISEENTLKLDVGHVEQSLGCCFEKIEPFYNALRSGGSIYSLIASILIDVNGLVQPPFHSLGSEDMNEVANARKVLSKQAAILQNYSQWSYDNLRPFIK</sequence>
<protein>
    <submittedName>
        <fullName evidence="2">Uncharacterized protein</fullName>
    </submittedName>
</protein>
<evidence type="ECO:0000313" key="2">
    <source>
        <dbReference type="EMBL" id="CAF1253042.1"/>
    </source>
</evidence>
<evidence type="ECO:0000256" key="1">
    <source>
        <dbReference type="SAM" id="Coils"/>
    </source>
</evidence>
<dbReference type="AlphaFoldDB" id="A0A815A9N1"/>
<organism evidence="2 4">
    <name type="scientific">Adineta steineri</name>
    <dbReference type="NCBI Taxonomy" id="433720"/>
    <lineage>
        <taxon>Eukaryota</taxon>
        <taxon>Metazoa</taxon>
        <taxon>Spiralia</taxon>
        <taxon>Gnathifera</taxon>
        <taxon>Rotifera</taxon>
        <taxon>Eurotatoria</taxon>
        <taxon>Bdelloidea</taxon>
        <taxon>Adinetida</taxon>
        <taxon>Adinetidae</taxon>
        <taxon>Adineta</taxon>
    </lineage>
</organism>
<evidence type="ECO:0000313" key="3">
    <source>
        <dbReference type="EMBL" id="CAF4112417.1"/>
    </source>
</evidence>
<gene>
    <name evidence="2" type="ORF">IZO911_LOCUS31456</name>
    <name evidence="3" type="ORF">KXQ929_LOCUS35159</name>
</gene>
<feature type="coiled-coil region" evidence="1">
    <location>
        <begin position="12"/>
        <end position="46"/>
    </location>
</feature>
<dbReference type="EMBL" id="CAJNOE010000517">
    <property type="protein sequence ID" value="CAF1253042.1"/>
    <property type="molecule type" value="Genomic_DNA"/>
</dbReference>
<dbReference type="Proteomes" id="UP000663860">
    <property type="component" value="Unassembled WGS sequence"/>
</dbReference>
<comment type="caution">
    <text evidence="2">The sequence shown here is derived from an EMBL/GenBank/DDBJ whole genome shotgun (WGS) entry which is preliminary data.</text>
</comment>
<dbReference type="Proteomes" id="UP000663868">
    <property type="component" value="Unassembled WGS sequence"/>
</dbReference>
<evidence type="ECO:0000313" key="4">
    <source>
        <dbReference type="Proteomes" id="UP000663860"/>
    </source>
</evidence>
<name>A0A815A9N1_9BILA</name>
<reference evidence="2" key="1">
    <citation type="submission" date="2021-02" db="EMBL/GenBank/DDBJ databases">
        <authorList>
            <person name="Nowell W R."/>
        </authorList>
    </citation>
    <scope>NUCLEOTIDE SEQUENCE</scope>
</reference>
<keyword evidence="1" id="KW-0175">Coiled coil</keyword>